<accession>A0AA40BDW0</accession>
<organism evidence="2 3">
    <name type="scientific">Apiosordaria backusii</name>
    <dbReference type="NCBI Taxonomy" id="314023"/>
    <lineage>
        <taxon>Eukaryota</taxon>
        <taxon>Fungi</taxon>
        <taxon>Dikarya</taxon>
        <taxon>Ascomycota</taxon>
        <taxon>Pezizomycotina</taxon>
        <taxon>Sordariomycetes</taxon>
        <taxon>Sordariomycetidae</taxon>
        <taxon>Sordariales</taxon>
        <taxon>Lasiosphaeriaceae</taxon>
        <taxon>Apiosordaria</taxon>
    </lineage>
</organism>
<dbReference type="AlphaFoldDB" id="A0AA40BDW0"/>
<name>A0AA40BDW0_9PEZI</name>
<feature type="chain" id="PRO_5041373225" evidence="1">
    <location>
        <begin position="20"/>
        <end position="157"/>
    </location>
</feature>
<evidence type="ECO:0000256" key="1">
    <source>
        <dbReference type="SAM" id="SignalP"/>
    </source>
</evidence>
<reference evidence="2" key="1">
    <citation type="submission" date="2023-06" db="EMBL/GenBank/DDBJ databases">
        <title>Genome-scale phylogeny and comparative genomics of the fungal order Sordariales.</title>
        <authorList>
            <consortium name="Lawrence Berkeley National Laboratory"/>
            <person name="Hensen N."/>
            <person name="Bonometti L."/>
            <person name="Westerberg I."/>
            <person name="Brannstrom I.O."/>
            <person name="Guillou S."/>
            <person name="Cros-Aarteil S."/>
            <person name="Calhoun S."/>
            <person name="Haridas S."/>
            <person name="Kuo A."/>
            <person name="Mondo S."/>
            <person name="Pangilinan J."/>
            <person name="Riley R."/>
            <person name="Labutti K."/>
            <person name="Andreopoulos B."/>
            <person name="Lipzen A."/>
            <person name="Chen C."/>
            <person name="Yanf M."/>
            <person name="Daum C."/>
            <person name="Ng V."/>
            <person name="Clum A."/>
            <person name="Steindorff A."/>
            <person name="Ohm R."/>
            <person name="Martin F."/>
            <person name="Silar P."/>
            <person name="Natvig D."/>
            <person name="Lalanne C."/>
            <person name="Gautier V."/>
            <person name="Ament-Velasquez S.L."/>
            <person name="Kruys A."/>
            <person name="Hutchinson M.I."/>
            <person name="Powell A.J."/>
            <person name="Barry K."/>
            <person name="Miller A.N."/>
            <person name="Grigoriev I.V."/>
            <person name="Debuchy R."/>
            <person name="Gladieux P."/>
            <person name="Thoren M.H."/>
            <person name="Johannesson H."/>
        </authorList>
    </citation>
    <scope>NUCLEOTIDE SEQUENCE</scope>
    <source>
        <strain evidence="2">CBS 540.89</strain>
    </source>
</reference>
<dbReference type="Proteomes" id="UP001172159">
    <property type="component" value="Unassembled WGS sequence"/>
</dbReference>
<proteinExistence type="predicted"/>
<keyword evidence="1" id="KW-0732">Signal</keyword>
<keyword evidence="3" id="KW-1185">Reference proteome</keyword>
<evidence type="ECO:0000313" key="2">
    <source>
        <dbReference type="EMBL" id="KAK0732400.1"/>
    </source>
</evidence>
<feature type="signal peptide" evidence="1">
    <location>
        <begin position="1"/>
        <end position="19"/>
    </location>
</feature>
<dbReference type="EMBL" id="JAUKTV010000008">
    <property type="protein sequence ID" value="KAK0732400.1"/>
    <property type="molecule type" value="Genomic_DNA"/>
</dbReference>
<protein>
    <submittedName>
        <fullName evidence="2">Uncharacterized protein</fullName>
    </submittedName>
</protein>
<sequence>MMAIHTLLFILLFCALVEANGDPDPQYWTATTVVTETVWTMCTAEETETVDPKLPINLLDSKLTCTQVFENIKVALTTSIILPNAILTSVVVEPPASPTSCYSLPTPISSLDVIAFAANQITTDSSKASDPVFFYVGNNATSPEYVGTLIDGNRVLL</sequence>
<comment type="caution">
    <text evidence="2">The sequence shown here is derived from an EMBL/GenBank/DDBJ whole genome shotgun (WGS) entry which is preliminary data.</text>
</comment>
<evidence type="ECO:0000313" key="3">
    <source>
        <dbReference type="Proteomes" id="UP001172159"/>
    </source>
</evidence>
<gene>
    <name evidence="2" type="ORF">B0T21DRAFT_195404</name>
</gene>